<protein>
    <submittedName>
        <fullName evidence="2">Acetyltransferase (GNAT) family protein</fullName>
    </submittedName>
</protein>
<evidence type="ECO:0000259" key="1">
    <source>
        <dbReference type="PROSITE" id="PS51186"/>
    </source>
</evidence>
<accession>A0A1D8G260</accession>
<proteinExistence type="predicted"/>
<organism evidence="2 3">
    <name type="scientific">Streptomyces rubrolavendulae</name>
    <dbReference type="NCBI Taxonomy" id="285473"/>
    <lineage>
        <taxon>Bacteria</taxon>
        <taxon>Bacillati</taxon>
        <taxon>Actinomycetota</taxon>
        <taxon>Actinomycetes</taxon>
        <taxon>Kitasatosporales</taxon>
        <taxon>Streptomycetaceae</taxon>
        <taxon>Streptomyces</taxon>
    </lineage>
</organism>
<dbReference type="SUPFAM" id="SSF55729">
    <property type="entry name" value="Acyl-CoA N-acyltransferases (Nat)"/>
    <property type="match status" value="1"/>
</dbReference>
<name>A0A1D8G260_9ACTN</name>
<gene>
    <name evidence="2" type="ORF">A4G23_02375</name>
</gene>
<dbReference type="STRING" id="285473.A4G23_02375"/>
<evidence type="ECO:0000313" key="3">
    <source>
        <dbReference type="Proteomes" id="UP000095349"/>
    </source>
</evidence>
<dbReference type="InterPro" id="IPR000182">
    <property type="entry name" value="GNAT_dom"/>
</dbReference>
<dbReference type="PATRIC" id="fig|285473.5.peg.2487"/>
<dbReference type="PANTHER" id="PTHR43792">
    <property type="entry name" value="GNAT FAMILY, PUTATIVE (AFU_ORTHOLOGUE AFUA_3G00765)-RELATED-RELATED"/>
    <property type="match status" value="1"/>
</dbReference>
<reference evidence="2 3" key="1">
    <citation type="submission" date="2016-09" db="EMBL/GenBank/DDBJ databases">
        <title>Streptomyces rubrolavendulae MJM4426 Genome sequencing and assembly.</title>
        <authorList>
            <person name="Kim J.-G."/>
        </authorList>
    </citation>
    <scope>NUCLEOTIDE SEQUENCE [LARGE SCALE GENOMIC DNA]</scope>
    <source>
        <strain evidence="2 3">MJM4426</strain>
    </source>
</reference>
<dbReference type="Proteomes" id="UP000095349">
    <property type="component" value="Chromosome"/>
</dbReference>
<dbReference type="InterPro" id="IPR051531">
    <property type="entry name" value="N-acetyltransferase"/>
</dbReference>
<keyword evidence="3" id="KW-1185">Reference proteome</keyword>
<dbReference type="EMBL" id="CP017316">
    <property type="protein sequence ID" value="AOT59533.1"/>
    <property type="molecule type" value="Genomic_DNA"/>
</dbReference>
<dbReference type="Pfam" id="PF13302">
    <property type="entry name" value="Acetyltransf_3"/>
    <property type="match status" value="1"/>
</dbReference>
<dbReference type="KEGG" id="srn:A4G23_02375"/>
<dbReference type="PROSITE" id="PS51186">
    <property type="entry name" value="GNAT"/>
    <property type="match status" value="1"/>
</dbReference>
<evidence type="ECO:0000313" key="2">
    <source>
        <dbReference type="EMBL" id="AOT59533.1"/>
    </source>
</evidence>
<dbReference type="GO" id="GO:0016747">
    <property type="term" value="F:acyltransferase activity, transferring groups other than amino-acyl groups"/>
    <property type="evidence" value="ECO:0007669"/>
    <property type="project" value="InterPro"/>
</dbReference>
<dbReference type="OrthoDB" id="3533156at2"/>
<dbReference type="PANTHER" id="PTHR43792:SF1">
    <property type="entry name" value="N-ACETYLTRANSFERASE DOMAIN-CONTAINING PROTEIN"/>
    <property type="match status" value="1"/>
</dbReference>
<sequence>MTVEDEPFLRTDRLELRRFTVRDEPLVVGLDADPEVMRYLTGGRPTPPEEVRERVLPRLMRPYACLGGLPGFWAAREGGVFLGWFELRPVREDSADTLELGYRLRRAAWGAGYATEGARALVERAFTVLGAERVTAETMAVNTGSRRVMEKSGLGYVRTYFGEWPERIEGSEHGEVAYALTRAEWERRRGGAG</sequence>
<dbReference type="Gene3D" id="3.40.630.30">
    <property type="match status" value="1"/>
</dbReference>
<dbReference type="RefSeq" id="WP_069976869.1">
    <property type="nucleotide sequence ID" value="NZ_CP017316.1"/>
</dbReference>
<dbReference type="InterPro" id="IPR016181">
    <property type="entry name" value="Acyl_CoA_acyltransferase"/>
</dbReference>
<dbReference type="AlphaFoldDB" id="A0A1D8G260"/>
<feature type="domain" description="N-acetyltransferase" evidence="1">
    <location>
        <begin position="14"/>
        <end position="183"/>
    </location>
</feature>
<keyword evidence="2" id="KW-0808">Transferase</keyword>